<dbReference type="SUPFAM" id="SSF55874">
    <property type="entry name" value="ATPase domain of HSP90 chaperone/DNA topoisomerase II/histidine kinase"/>
    <property type="match status" value="1"/>
</dbReference>
<dbReference type="GO" id="GO:0000160">
    <property type="term" value="P:phosphorelay signal transduction system"/>
    <property type="evidence" value="ECO:0007669"/>
    <property type="project" value="UniProtKB-KW"/>
</dbReference>
<evidence type="ECO:0000256" key="5">
    <source>
        <dbReference type="ARBA" id="ARBA00023012"/>
    </source>
</evidence>
<dbReference type="PANTHER" id="PTHR40448:SF1">
    <property type="entry name" value="TWO-COMPONENT SENSOR HISTIDINE KINASE"/>
    <property type="match status" value="1"/>
</dbReference>
<dbReference type="InterPro" id="IPR029151">
    <property type="entry name" value="Sensor-like_sf"/>
</dbReference>
<dbReference type="AlphaFoldDB" id="A0A0A3HU49"/>
<keyword evidence="4" id="KW-0067">ATP-binding</keyword>
<gene>
    <name evidence="8" type="ORF">CD33_08110</name>
</gene>
<keyword evidence="5" id="KW-0902">Two-component regulatory system</keyword>
<evidence type="ECO:0000313" key="9">
    <source>
        <dbReference type="Proteomes" id="UP000030408"/>
    </source>
</evidence>
<evidence type="ECO:0000256" key="3">
    <source>
        <dbReference type="ARBA" id="ARBA00022777"/>
    </source>
</evidence>
<dbReference type="Pfam" id="PF02518">
    <property type="entry name" value="HATPase_c"/>
    <property type="match status" value="1"/>
</dbReference>
<dbReference type="CDD" id="cd18773">
    <property type="entry name" value="PDC1_HK_sensor"/>
    <property type="match status" value="1"/>
</dbReference>
<dbReference type="GO" id="GO:0005524">
    <property type="term" value="F:ATP binding"/>
    <property type="evidence" value="ECO:0007669"/>
    <property type="project" value="UniProtKB-KW"/>
</dbReference>
<dbReference type="SMART" id="SM00387">
    <property type="entry name" value="HATPase_c"/>
    <property type="match status" value="1"/>
</dbReference>
<accession>A0A0A3HU49</accession>
<sequence length="438" mass="49239">MKNNKIKLILLISVVLLVIFNVFSLYVTDRNIETTVTEAIANQTLDTATAVSARIDIDSYKKFLSNPEKNEHYWKINNQLNDIREDINALFVYTLKIDNPNVSYVMINGLPEGQQNLIGIGSICTLPEEQVSHAFYKGSPYTSGIIDDPEHGKYLSVGTPILDENNNVIGFLGIDISTEKINGINEIVQENNVIIFLINSLFLLIVIISSYLIQSWYQREVAKEVENTEDTYQGEIQNLLSSVSSLRHDYSNHIQVIHGLLTIGETEKALQYMNSLSNEVQMIESINSTIEHPGLAILLKSKKLAAQNHQIAMETNVTHDTFQRIKTTDMIKILSNLIDNAIDATRELPEQSRRISISCDVNDEGTHYLFEVINTGPKIPSEIEIFKRGFSTKQAEDGKVRGQGLFIVKEVIKKYNGKISIHSTNDNVTTVTVVIPIK</sequence>
<dbReference type="PANTHER" id="PTHR40448">
    <property type="entry name" value="TWO-COMPONENT SENSOR HISTIDINE KINASE"/>
    <property type="match status" value="1"/>
</dbReference>
<keyword evidence="6" id="KW-1133">Transmembrane helix</keyword>
<dbReference type="SUPFAM" id="SSF103190">
    <property type="entry name" value="Sensory domain-like"/>
    <property type="match status" value="1"/>
</dbReference>
<dbReference type="Pfam" id="PF14689">
    <property type="entry name" value="SPOB_a"/>
    <property type="match status" value="1"/>
</dbReference>
<feature type="transmembrane region" description="Helical" evidence="6">
    <location>
        <begin position="193"/>
        <end position="213"/>
    </location>
</feature>
<feature type="domain" description="Histidine kinase" evidence="7">
    <location>
        <begin position="330"/>
        <end position="438"/>
    </location>
</feature>
<dbReference type="eggNOG" id="COG3290">
    <property type="taxonomic scope" value="Bacteria"/>
</dbReference>
<evidence type="ECO:0000259" key="7">
    <source>
        <dbReference type="PROSITE" id="PS50109"/>
    </source>
</evidence>
<dbReference type="RefSeq" id="WP_036199779.1">
    <property type="nucleotide sequence ID" value="NZ_AVCY01000009.1"/>
</dbReference>
<evidence type="ECO:0000256" key="4">
    <source>
        <dbReference type="ARBA" id="ARBA00022840"/>
    </source>
</evidence>
<keyword evidence="2" id="KW-0547">Nucleotide-binding</keyword>
<dbReference type="STRING" id="1384057.CD33_08110"/>
<dbReference type="InterPro" id="IPR039506">
    <property type="entry name" value="SPOB_a"/>
</dbReference>
<evidence type="ECO:0000256" key="1">
    <source>
        <dbReference type="ARBA" id="ARBA00022679"/>
    </source>
</evidence>
<protein>
    <submittedName>
        <fullName evidence="8">Histidine kinase</fullName>
    </submittedName>
</protein>
<dbReference type="Proteomes" id="UP000030408">
    <property type="component" value="Unassembled WGS sequence"/>
</dbReference>
<reference evidence="8 9" key="1">
    <citation type="submission" date="2014-02" db="EMBL/GenBank/DDBJ databases">
        <title>Draft genome sequence of Lysinibacillus sinduriensis JCM 15800.</title>
        <authorList>
            <person name="Zhang F."/>
            <person name="Wang G."/>
            <person name="Zhang L."/>
        </authorList>
    </citation>
    <scope>NUCLEOTIDE SEQUENCE [LARGE SCALE GENOMIC DNA]</scope>
    <source>
        <strain evidence="8 9">JCM 15800</strain>
    </source>
</reference>
<evidence type="ECO:0000313" key="8">
    <source>
        <dbReference type="EMBL" id="KGR76131.1"/>
    </source>
</evidence>
<name>A0A0A3HU49_9BACL</name>
<organism evidence="8 9">
    <name type="scientific">Ureibacillus sinduriensis BLB-1 = JCM 15800</name>
    <dbReference type="NCBI Taxonomy" id="1384057"/>
    <lineage>
        <taxon>Bacteria</taxon>
        <taxon>Bacillati</taxon>
        <taxon>Bacillota</taxon>
        <taxon>Bacilli</taxon>
        <taxon>Bacillales</taxon>
        <taxon>Caryophanaceae</taxon>
        <taxon>Ureibacillus</taxon>
    </lineage>
</organism>
<evidence type="ECO:0000256" key="2">
    <source>
        <dbReference type="ARBA" id="ARBA00022741"/>
    </source>
</evidence>
<keyword evidence="1" id="KW-0808">Transferase</keyword>
<comment type="caution">
    <text evidence="8">The sequence shown here is derived from an EMBL/GenBank/DDBJ whole genome shotgun (WGS) entry which is preliminary data.</text>
</comment>
<dbReference type="CDD" id="cd00075">
    <property type="entry name" value="HATPase"/>
    <property type="match status" value="1"/>
</dbReference>
<dbReference type="GO" id="GO:0016301">
    <property type="term" value="F:kinase activity"/>
    <property type="evidence" value="ECO:0007669"/>
    <property type="project" value="UniProtKB-KW"/>
</dbReference>
<dbReference type="GO" id="GO:0042802">
    <property type="term" value="F:identical protein binding"/>
    <property type="evidence" value="ECO:0007669"/>
    <property type="project" value="TreeGrafter"/>
</dbReference>
<keyword evidence="6" id="KW-0472">Membrane</keyword>
<proteinExistence type="predicted"/>
<dbReference type="Gene3D" id="3.30.565.10">
    <property type="entry name" value="Histidine kinase-like ATPase, C-terminal domain"/>
    <property type="match status" value="1"/>
</dbReference>
<dbReference type="PROSITE" id="PS50109">
    <property type="entry name" value="HIS_KIN"/>
    <property type="match status" value="1"/>
</dbReference>
<keyword evidence="6" id="KW-0812">Transmembrane</keyword>
<dbReference type="Gene3D" id="1.10.287.130">
    <property type="match status" value="1"/>
</dbReference>
<dbReference type="InterPro" id="IPR003594">
    <property type="entry name" value="HATPase_dom"/>
</dbReference>
<dbReference type="EMBL" id="JPVO01000047">
    <property type="protein sequence ID" value="KGR76131.1"/>
    <property type="molecule type" value="Genomic_DNA"/>
</dbReference>
<keyword evidence="3 8" id="KW-0418">Kinase</keyword>
<dbReference type="InterPro" id="IPR005467">
    <property type="entry name" value="His_kinase_dom"/>
</dbReference>
<dbReference type="OrthoDB" id="3173688at2"/>
<evidence type="ECO:0000256" key="6">
    <source>
        <dbReference type="SAM" id="Phobius"/>
    </source>
</evidence>
<dbReference type="InterPro" id="IPR036890">
    <property type="entry name" value="HATPase_C_sf"/>
</dbReference>
<keyword evidence="9" id="KW-1185">Reference proteome</keyword>